<dbReference type="Pfam" id="PF01243">
    <property type="entry name" value="PNPOx_N"/>
    <property type="match status" value="1"/>
</dbReference>
<dbReference type="OrthoDB" id="5431160at2"/>
<protein>
    <submittedName>
        <fullName evidence="2">General stress protein</fullName>
    </submittedName>
</protein>
<dbReference type="EMBL" id="CP013023">
    <property type="protein sequence ID" value="ANF95371.1"/>
    <property type="molecule type" value="Genomic_DNA"/>
</dbReference>
<dbReference type="InterPro" id="IPR011576">
    <property type="entry name" value="Pyridox_Oxase_N"/>
</dbReference>
<reference evidence="3" key="1">
    <citation type="submission" date="2015-10" db="EMBL/GenBank/DDBJ databases">
        <title>Genome of Paenibacillus bovis sp. nov.</title>
        <authorList>
            <person name="Wu Z."/>
            <person name="Gao C."/>
            <person name="Liu Z."/>
            <person name="Zheng H."/>
        </authorList>
    </citation>
    <scope>NUCLEOTIDE SEQUENCE [LARGE SCALE GENOMIC DNA]</scope>
    <source>
        <strain evidence="3">BD3526</strain>
    </source>
</reference>
<dbReference type="AlphaFoldDB" id="A0A172ZCI7"/>
<dbReference type="SUPFAM" id="SSF50475">
    <property type="entry name" value="FMN-binding split barrel"/>
    <property type="match status" value="1"/>
</dbReference>
<dbReference type="InterPro" id="IPR012349">
    <property type="entry name" value="Split_barrel_FMN-bd"/>
</dbReference>
<feature type="domain" description="Pyridoxamine 5'-phosphate oxidase N-terminal" evidence="1">
    <location>
        <begin position="8"/>
        <end position="127"/>
    </location>
</feature>
<evidence type="ECO:0000313" key="2">
    <source>
        <dbReference type="EMBL" id="ANF95371.1"/>
    </source>
</evidence>
<dbReference type="PANTHER" id="PTHR34818">
    <property type="entry name" value="PROTEIN BLI-3"/>
    <property type="match status" value="1"/>
</dbReference>
<keyword evidence="3" id="KW-1185">Reference proteome</keyword>
<reference evidence="2 3" key="2">
    <citation type="journal article" date="2016" name="Int. J. Syst. Evol. Microbiol.">
        <title>Paenibacillus bovis sp. nov., isolated from raw yak (Bos grunniens) milk.</title>
        <authorList>
            <person name="Gao C."/>
            <person name="Han J."/>
            <person name="Liu Z."/>
            <person name="Xu X."/>
            <person name="Hang F."/>
            <person name="Wu Z."/>
        </authorList>
    </citation>
    <scope>NUCLEOTIDE SEQUENCE [LARGE SCALE GENOMIC DNA]</scope>
    <source>
        <strain evidence="2 3">BD3526</strain>
    </source>
</reference>
<dbReference type="KEGG" id="pbv:AR543_04635"/>
<dbReference type="Gene3D" id="2.30.110.10">
    <property type="entry name" value="Electron Transport, Fmn-binding Protein, Chain A"/>
    <property type="match status" value="1"/>
</dbReference>
<name>A0A172ZCI7_9BACL</name>
<dbReference type="InterPro" id="IPR052917">
    <property type="entry name" value="Stress-Dev_Protein"/>
</dbReference>
<accession>A0A172ZCI7</accession>
<sequence length="138" mass="15858">MSQTSVEQSIVKALEENRFCAFGTVENNKPKVRYMAVYNEGLNIHLATDRKTQKVDELEQNPNCYLLLGYEKGGNNEVIEIEATCAVSTNDELKQRVWKDEFKNWFSGPDDPDYVVLDITPQTIEYTDKEGQKQTWNG</sequence>
<dbReference type="RefSeq" id="WP_060532242.1">
    <property type="nucleotide sequence ID" value="NZ_CP013023.1"/>
</dbReference>
<dbReference type="Proteomes" id="UP000078148">
    <property type="component" value="Chromosome"/>
</dbReference>
<evidence type="ECO:0000259" key="1">
    <source>
        <dbReference type="Pfam" id="PF01243"/>
    </source>
</evidence>
<gene>
    <name evidence="2" type="ORF">AR543_04635</name>
</gene>
<dbReference type="PANTHER" id="PTHR34818:SF1">
    <property type="entry name" value="PROTEIN BLI-3"/>
    <property type="match status" value="1"/>
</dbReference>
<evidence type="ECO:0000313" key="3">
    <source>
        <dbReference type="Proteomes" id="UP000078148"/>
    </source>
</evidence>
<organism evidence="2 3">
    <name type="scientific">Paenibacillus bovis</name>
    <dbReference type="NCBI Taxonomy" id="1616788"/>
    <lineage>
        <taxon>Bacteria</taxon>
        <taxon>Bacillati</taxon>
        <taxon>Bacillota</taxon>
        <taxon>Bacilli</taxon>
        <taxon>Bacillales</taxon>
        <taxon>Paenibacillaceae</taxon>
        <taxon>Paenibacillus</taxon>
    </lineage>
</organism>
<proteinExistence type="predicted"/>
<dbReference type="STRING" id="1616788.AR543_04635"/>